<keyword evidence="2" id="KW-1185">Reference proteome</keyword>
<evidence type="ECO:0000313" key="2">
    <source>
        <dbReference type="Proteomes" id="UP000321638"/>
    </source>
</evidence>
<dbReference type="Gene3D" id="3.10.450.50">
    <property type="match status" value="1"/>
</dbReference>
<dbReference type="RefSeq" id="WP_147845316.1">
    <property type="nucleotide sequence ID" value="NZ_VDUZ01000002.1"/>
</dbReference>
<proteinExistence type="predicted"/>
<evidence type="ECO:0000313" key="1">
    <source>
        <dbReference type="EMBL" id="TXL81961.1"/>
    </source>
</evidence>
<protein>
    <submittedName>
        <fullName evidence="1">Nuclear transport factor 2 family protein</fullName>
    </submittedName>
</protein>
<dbReference type="SUPFAM" id="SSF54427">
    <property type="entry name" value="NTF2-like"/>
    <property type="match status" value="1"/>
</dbReference>
<dbReference type="Proteomes" id="UP000321638">
    <property type="component" value="Unassembled WGS sequence"/>
</dbReference>
<dbReference type="InterPro" id="IPR032710">
    <property type="entry name" value="NTF2-like_dom_sf"/>
</dbReference>
<sequence>MSDFSDLVDRYIAIWNETDTTRRRALIARTWTEGASYLDPMMKSDGHAGIDAMIAAVQEKFPGHRFSLAGKVDAYQDRVRFSWALAPEGGDALVKGTDFAVVDSGRLQQVTGFLDQVPAGAA</sequence>
<comment type="caution">
    <text evidence="1">The sequence shown here is derived from an EMBL/GenBank/DDBJ whole genome shotgun (WGS) entry which is preliminary data.</text>
</comment>
<gene>
    <name evidence="1" type="ORF">FHP25_02520</name>
</gene>
<dbReference type="EMBL" id="VDUZ01000002">
    <property type="protein sequence ID" value="TXL81961.1"/>
    <property type="molecule type" value="Genomic_DNA"/>
</dbReference>
<organism evidence="1 2">
    <name type="scientific">Vineibacter terrae</name>
    <dbReference type="NCBI Taxonomy" id="2586908"/>
    <lineage>
        <taxon>Bacteria</taxon>
        <taxon>Pseudomonadati</taxon>
        <taxon>Pseudomonadota</taxon>
        <taxon>Alphaproteobacteria</taxon>
        <taxon>Hyphomicrobiales</taxon>
        <taxon>Vineibacter</taxon>
    </lineage>
</organism>
<dbReference type="AlphaFoldDB" id="A0A5C8PV74"/>
<dbReference type="OrthoDB" id="9808719at2"/>
<reference evidence="1 2" key="1">
    <citation type="submission" date="2019-06" db="EMBL/GenBank/DDBJ databases">
        <title>New taxonomy in bacterial strain CC-CFT640, isolated from vineyard.</title>
        <authorList>
            <person name="Lin S.-Y."/>
            <person name="Tsai C.-F."/>
            <person name="Young C.-C."/>
        </authorList>
    </citation>
    <scope>NUCLEOTIDE SEQUENCE [LARGE SCALE GENOMIC DNA]</scope>
    <source>
        <strain evidence="1 2">CC-CFT640</strain>
    </source>
</reference>
<accession>A0A5C8PV74</accession>
<name>A0A5C8PV74_9HYPH</name>